<evidence type="ECO:0000256" key="1">
    <source>
        <dbReference type="ARBA" id="ARBA00023157"/>
    </source>
</evidence>
<evidence type="ECO:0000313" key="4">
    <source>
        <dbReference type="EMBL" id="KRK46240.1"/>
    </source>
</evidence>
<name>A0A0R1HIU4_9LACO</name>
<dbReference type="InterPro" id="IPR036249">
    <property type="entry name" value="Thioredoxin-like_sf"/>
</dbReference>
<dbReference type="Pfam" id="PF03960">
    <property type="entry name" value="ArsC"/>
    <property type="match status" value="1"/>
</dbReference>
<dbReference type="EMBL" id="AZDI01000002">
    <property type="protein sequence ID" value="KRK46240.1"/>
    <property type="molecule type" value="Genomic_DNA"/>
</dbReference>
<dbReference type="InterPro" id="IPR006660">
    <property type="entry name" value="Arsenate_reductase-like"/>
</dbReference>
<dbReference type="PATRIC" id="fig|1423719.4.peg.753"/>
<reference evidence="4 5" key="1">
    <citation type="journal article" date="2015" name="Genome Announc.">
        <title>Expanding the biotechnology potential of lactobacilli through comparative genomics of 213 strains and associated genera.</title>
        <authorList>
            <person name="Sun Z."/>
            <person name="Harris H.M."/>
            <person name="McCann A."/>
            <person name="Guo C."/>
            <person name="Argimon S."/>
            <person name="Zhang W."/>
            <person name="Yang X."/>
            <person name="Jeffery I.B."/>
            <person name="Cooney J.C."/>
            <person name="Kagawa T.F."/>
            <person name="Liu W."/>
            <person name="Song Y."/>
            <person name="Salvetti E."/>
            <person name="Wrobel A."/>
            <person name="Rasinkangas P."/>
            <person name="Parkhill J."/>
            <person name="Rea M.C."/>
            <person name="O'Sullivan O."/>
            <person name="Ritari J."/>
            <person name="Douillard F.P."/>
            <person name="Paul Ross R."/>
            <person name="Yang R."/>
            <person name="Briner A.E."/>
            <person name="Felis G.E."/>
            <person name="de Vos W.M."/>
            <person name="Barrangou R."/>
            <person name="Klaenhammer T.R."/>
            <person name="Caufield P.W."/>
            <person name="Cui Y."/>
            <person name="Zhang H."/>
            <person name="O'Toole P.W."/>
        </authorList>
    </citation>
    <scope>NUCLEOTIDE SEQUENCE [LARGE SCALE GENOMIC DNA]</scope>
    <source>
        <strain evidence="4 5">DSM 15638</strain>
    </source>
</reference>
<evidence type="ECO:0000256" key="3">
    <source>
        <dbReference type="PROSITE-ProRule" id="PRU01282"/>
    </source>
</evidence>
<sequence>MLDFYWYPKCSTCRKAKQWLDENGVDYRTIDLIQDTPKAALIEKWLNESEQPMTYFFNTHGEKYRELKLKDELPTMSNIQASQVLASDGMLIKRPVLIEGDKMTTGFKEDVFEENWLNK</sequence>
<dbReference type="PROSITE" id="PS51353">
    <property type="entry name" value="ARSC"/>
    <property type="match status" value="1"/>
</dbReference>
<comment type="similarity">
    <text evidence="3">Belongs to the ArsC family.</text>
</comment>
<dbReference type="Proteomes" id="UP000051450">
    <property type="component" value="Unassembled WGS sequence"/>
</dbReference>
<dbReference type="PANTHER" id="PTHR30041">
    <property type="entry name" value="ARSENATE REDUCTASE"/>
    <property type="match status" value="1"/>
</dbReference>
<evidence type="ECO:0008006" key="6">
    <source>
        <dbReference type="Google" id="ProtNLM"/>
    </source>
</evidence>
<keyword evidence="2" id="KW-0676">Redox-active center</keyword>
<dbReference type="PANTHER" id="PTHR30041:SF8">
    <property type="entry name" value="PROTEIN YFFB"/>
    <property type="match status" value="1"/>
</dbReference>
<dbReference type="Gene3D" id="3.40.30.10">
    <property type="entry name" value="Glutaredoxin"/>
    <property type="match status" value="1"/>
</dbReference>
<dbReference type="OrthoDB" id="9794155at2"/>
<proteinExistence type="inferred from homology"/>
<dbReference type="NCBIfam" id="TIGR01617">
    <property type="entry name" value="arsC_related"/>
    <property type="match status" value="1"/>
</dbReference>
<keyword evidence="1" id="KW-1015">Disulfide bond</keyword>
<dbReference type="RefSeq" id="WP_057973814.1">
    <property type="nucleotide sequence ID" value="NZ_AZDI01000002.1"/>
</dbReference>
<keyword evidence="5" id="KW-1185">Reference proteome</keyword>
<protein>
    <recommendedName>
        <fullName evidence="6">Arsenate reductase</fullName>
    </recommendedName>
</protein>
<accession>A0A0R1HIU4</accession>
<evidence type="ECO:0000256" key="2">
    <source>
        <dbReference type="ARBA" id="ARBA00023284"/>
    </source>
</evidence>
<dbReference type="AlphaFoldDB" id="A0A0R1HIU4"/>
<evidence type="ECO:0000313" key="5">
    <source>
        <dbReference type="Proteomes" id="UP000051450"/>
    </source>
</evidence>
<dbReference type="CDD" id="cd03036">
    <property type="entry name" value="ArsC_like"/>
    <property type="match status" value="1"/>
</dbReference>
<dbReference type="SUPFAM" id="SSF52833">
    <property type="entry name" value="Thioredoxin-like"/>
    <property type="match status" value="1"/>
</dbReference>
<dbReference type="InterPro" id="IPR006504">
    <property type="entry name" value="Tscrpt_reg_Spx/MgsR"/>
</dbReference>
<organism evidence="4 5">
    <name type="scientific">Dellaglioa algida DSM 15638</name>
    <dbReference type="NCBI Taxonomy" id="1423719"/>
    <lineage>
        <taxon>Bacteria</taxon>
        <taxon>Bacillati</taxon>
        <taxon>Bacillota</taxon>
        <taxon>Bacilli</taxon>
        <taxon>Lactobacillales</taxon>
        <taxon>Lactobacillaceae</taxon>
        <taxon>Dellaglioa</taxon>
    </lineage>
</organism>
<comment type="caution">
    <text evidence="4">The sequence shown here is derived from an EMBL/GenBank/DDBJ whole genome shotgun (WGS) entry which is preliminary data.</text>
</comment>
<gene>
    <name evidence="4" type="ORF">FC66_GL000742</name>
</gene>
<dbReference type="PROSITE" id="PS51354">
    <property type="entry name" value="GLUTAREDOXIN_2"/>
    <property type="match status" value="1"/>
</dbReference>
<dbReference type="STRING" id="1423719.FC66_GL000742"/>